<dbReference type="Pfam" id="PF04672">
    <property type="entry name" value="Methyltransf_19"/>
    <property type="match status" value="1"/>
</dbReference>
<comment type="caution">
    <text evidence="1">The sequence shown here is derived from an EMBL/GenBank/DDBJ whole genome shotgun (WGS) entry which is preliminary data.</text>
</comment>
<proteinExistence type="predicted"/>
<dbReference type="InterPro" id="IPR029063">
    <property type="entry name" value="SAM-dependent_MTases_sf"/>
</dbReference>
<dbReference type="Proteomes" id="UP001139648">
    <property type="component" value="Unassembled WGS sequence"/>
</dbReference>
<organism evidence="1 2">
    <name type="scientific">Nonomuraea thailandensis</name>
    <dbReference type="NCBI Taxonomy" id="1188745"/>
    <lineage>
        <taxon>Bacteria</taxon>
        <taxon>Bacillati</taxon>
        <taxon>Actinomycetota</taxon>
        <taxon>Actinomycetes</taxon>
        <taxon>Streptosporangiales</taxon>
        <taxon>Streptosporangiaceae</taxon>
        <taxon>Nonomuraea</taxon>
    </lineage>
</organism>
<evidence type="ECO:0000313" key="2">
    <source>
        <dbReference type="Proteomes" id="UP001139648"/>
    </source>
</evidence>
<dbReference type="SUPFAM" id="SSF53335">
    <property type="entry name" value="S-adenosyl-L-methionine-dependent methyltransferases"/>
    <property type="match status" value="1"/>
</dbReference>
<dbReference type="InterPro" id="IPR006764">
    <property type="entry name" value="SAM_dep_MeTrfase_SAV2177_type"/>
</dbReference>
<dbReference type="Gene3D" id="3.40.50.150">
    <property type="entry name" value="Vaccinia Virus protein VP39"/>
    <property type="match status" value="1"/>
</dbReference>
<evidence type="ECO:0000313" key="1">
    <source>
        <dbReference type="EMBL" id="MCP2365318.1"/>
    </source>
</evidence>
<accession>A0A9X2K9P4</accession>
<keyword evidence="2" id="KW-1185">Reference proteome</keyword>
<gene>
    <name evidence="1" type="ORF">HD597_012338</name>
</gene>
<protein>
    <submittedName>
        <fullName evidence="1">Uncharacterized protein</fullName>
    </submittedName>
</protein>
<dbReference type="AlphaFoldDB" id="A0A9X2K9P4"/>
<dbReference type="EMBL" id="JAMZEB010000002">
    <property type="protein sequence ID" value="MCP2365318.1"/>
    <property type="molecule type" value="Genomic_DNA"/>
</dbReference>
<sequence length="154" mass="17363">MDNVLLVHADARDPARVLNEARELLDESKPVCIVATALLHLWRNDENPAGVLHEYMRAFPAGYLVFSHCCWDKVEPAKLARLRAIYQRYFMPIYPRTAAEIAVMLDGLDVQEPGLVEASQWRSNDRRIDVGDAYFLAAVAKFGQYVVTSARDAA</sequence>
<name>A0A9X2K9P4_9ACTN</name>
<reference evidence="1" key="1">
    <citation type="submission" date="2022-06" db="EMBL/GenBank/DDBJ databases">
        <title>Sequencing the genomes of 1000 actinobacteria strains.</title>
        <authorList>
            <person name="Klenk H.-P."/>
        </authorList>
    </citation>
    <scope>NUCLEOTIDE SEQUENCE</scope>
    <source>
        <strain evidence="1">DSM 46694</strain>
    </source>
</reference>